<dbReference type="Proteomes" id="UP000034213">
    <property type="component" value="Unassembled WGS sequence"/>
</dbReference>
<keyword evidence="1" id="KW-0472">Membrane</keyword>
<dbReference type="EMBL" id="LCEW01000010">
    <property type="protein sequence ID" value="KKS80315.1"/>
    <property type="molecule type" value="Genomic_DNA"/>
</dbReference>
<name>A0A0G1C3S6_9BACT</name>
<dbReference type="Gene3D" id="1.25.40.10">
    <property type="entry name" value="Tetratricopeptide repeat domain"/>
    <property type="match status" value="1"/>
</dbReference>
<evidence type="ECO:0000256" key="1">
    <source>
        <dbReference type="SAM" id="Phobius"/>
    </source>
</evidence>
<feature type="transmembrane region" description="Helical" evidence="1">
    <location>
        <begin position="35"/>
        <end position="54"/>
    </location>
</feature>
<evidence type="ECO:0000313" key="3">
    <source>
        <dbReference type="Proteomes" id="UP000034213"/>
    </source>
</evidence>
<reference evidence="2 3" key="1">
    <citation type="journal article" date="2015" name="Nature">
        <title>rRNA introns, odd ribosomes, and small enigmatic genomes across a large radiation of phyla.</title>
        <authorList>
            <person name="Brown C.T."/>
            <person name="Hug L.A."/>
            <person name="Thomas B.C."/>
            <person name="Sharon I."/>
            <person name="Castelle C.J."/>
            <person name="Singh A."/>
            <person name="Wilkins M.J."/>
            <person name="Williams K.H."/>
            <person name="Banfield J.F."/>
        </authorList>
    </citation>
    <scope>NUCLEOTIDE SEQUENCE [LARGE SCALE GENOMIC DNA]</scope>
</reference>
<sequence length="190" mass="22217">MAELKPLFNYLKCLGQRLYRPVRPFLNPLLKKIKLSYVLGGLILIGLLGNFWPVSKNYQAQERAAWWPWSTKAHSQMALAWFENGDENKALEELRLANKLLIIKTLRAKTPLKNAEVAINRPKRIRKEIESWEKILQARPSYRDILLKLSLLNYQIYENDKAKSLWEKANYLDPNNVEVQKVGKIIFSQP</sequence>
<keyword evidence="1" id="KW-1133">Transmembrane helix</keyword>
<proteinExistence type="predicted"/>
<keyword evidence="1" id="KW-0812">Transmembrane</keyword>
<dbReference type="AlphaFoldDB" id="A0A0G1C3S6"/>
<organism evidence="2 3">
    <name type="scientific">Candidatus Beckwithbacteria bacterium GW2011_GWA2_43_10</name>
    <dbReference type="NCBI Taxonomy" id="1618369"/>
    <lineage>
        <taxon>Bacteria</taxon>
        <taxon>Candidatus Beckwithiibacteriota</taxon>
    </lineage>
</organism>
<protein>
    <submittedName>
        <fullName evidence="2">Uncharacterized protein</fullName>
    </submittedName>
</protein>
<accession>A0A0G1C3S6</accession>
<comment type="caution">
    <text evidence="2">The sequence shown here is derived from an EMBL/GenBank/DDBJ whole genome shotgun (WGS) entry which is preliminary data.</text>
</comment>
<gene>
    <name evidence="2" type="ORF">UV54_C0010G0007</name>
</gene>
<dbReference type="SUPFAM" id="SSF48452">
    <property type="entry name" value="TPR-like"/>
    <property type="match status" value="1"/>
</dbReference>
<dbReference type="InterPro" id="IPR011990">
    <property type="entry name" value="TPR-like_helical_dom_sf"/>
</dbReference>
<evidence type="ECO:0000313" key="2">
    <source>
        <dbReference type="EMBL" id="KKS80315.1"/>
    </source>
</evidence>